<keyword evidence="1" id="KW-0175">Coiled coil</keyword>
<dbReference type="InterPro" id="IPR014729">
    <property type="entry name" value="Rossmann-like_a/b/a_fold"/>
</dbReference>
<accession>A0A8J6QRP1</accession>
<dbReference type="RefSeq" id="WP_191144571.1">
    <property type="nucleotide sequence ID" value="NZ_JACXAF010000009.1"/>
</dbReference>
<name>A0A8J6QRP1_9GAMM</name>
<sequence length="1032" mass="115932">MTTAIPETFAEFYNDQEAVTTIDGTQAQLDADKQLYSMFRTMVDDIKLLKGQGYQTTVAWSKGKDSTCVLLAELQAQREFLSENPTFAPANNPVVVTSIDTGVENVWIQIHGRYEEQRLKRYCRRVGLTLELLTARPPLAERWTSLFLTAHKLPSVGRLNNDCSVILKIDQSARLLKTINERFGSDRVVTLLGSRIEESLSRAESIRRHSNDVAVDEVMANGKSSKVFMPIRDWTYEDVMGLLSRAGSNPQSRPSPEYAIPGYGENFRILRVIYGDADSGSCPVSAHKIKGANKQAGCGGSRFGCGLCLKVPRDRSVENQNQKVRYKHLQGDLKKVRDYIFSVSQDVRHRTYHARAIDTETGHVVLQPNVLNAMTIERIALYLMQLTDDDAKRAEHFKGLVAQGHAALMTDPGYADIMTDPELSLEDRDELRQVYVEGAQQHLINILGVEEAVYLDAIHSRDGVRLPPYRMTALLAAVHAGKRLPYPRVDLSKVRVDAIPDARMMPIDELPVTPIFRPTDIIEADFRSGCVSVNNDASESYTLVVRQSSENTPTWSLSFKGRIVPLHALLEEDLADIKAEMLAALASSERSEIKRVIKLRHRREYALPQQVNSSGVKAEPYRNWSRRKATVKKGVISKGRSSVLFYRFDSRSLLERAHVQARPFWLPSWTRTEARIYSDVRDVTMLPEHQSNVGYAINPEALSDWLQFSAEHAFDAHNDAVLSAQKKRYSRFRYAGVGVFEELLRQGVLCLNSGTEATSQAISDRTAMFNRMGLFERKDNRTLAQAGISMSEYRQIKAKRVATLRQDRTASRRRAAQMLENVKDSPAAYAATALSDAAAVLMQHYQSIYSEWLAYALGVHLGQTGFDDVNFQARAKVSRIWLDETETMLADVDVLSKTVLLDEHRAALNSDWQIKAAMVRDLAQYQQQLETLRTQAQQQLQTRVFSQQEVVPYWLLLVQMVLAGLPQATELSGWHIARVEQAQHDARAFFSKLQGLDAAPEQPNGIAIMPAALVGRHSKLAMANALVQSAQP</sequence>
<keyword evidence="3" id="KW-1185">Reference proteome</keyword>
<evidence type="ECO:0008006" key="4">
    <source>
        <dbReference type="Google" id="ProtNLM"/>
    </source>
</evidence>
<evidence type="ECO:0000313" key="2">
    <source>
        <dbReference type="EMBL" id="MBD1389464.1"/>
    </source>
</evidence>
<comment type="caution">
    <text evidence="2">The sequence shown here is derived from an EMBL/GenBank/DDBJ whole genome shotgun (WGS) entry which is preliminary data.</text>
</comment>
<gene>
    <name evidence="2" type="ORF">IC617_08495</name>
</gene>
<dbReference type="AlphaFoldDB" id="A0A8J6QRP1"/>
<dbReference type="Gene3D" id="3.40.50.620">
    <property type="entry name" value="HUPs"/>
    <property type="match status" value="1"/>
</dbReference>
<protein>
    <recommendedName>
        <fullName evidence="4">Phosphoadenosine phosphosulphate reductase domain-containing protein</fullName>
    </recommendedName>
</protein>
<dbReference type="EMBL" id="JACXAF010000009">
    <property type="protein sequence ID" value="MBD1389464.1"/>
    <property type="molecule type" value="Genomic_DNA"/>
</dbReference>
<reference evidence="2" key="1">
    <citation type="submission" date="2020-09" db="EMBL/GenBank/DDBJ databases">
        <title>A novel bacterium of genus Neiella, isolated from South China Sea.</title>
        <authorList>
            <person name="Huang H."/>
            <person name="Mo K."/>
            <person name="Hu Y."/>
        </authorList>
    </citation>
    <scope>NUCLEOTIDE SEQUENCE</scope>
    <source>
        <strain evidence="2">HB171785</strain>
    </source>
</reference>
<organism evidence="2 3">
    <name type="scientific">Neiella litorisoli</name>
    <dbReference type="NCBI Taxonomy" id="2771431"/>
    <lineage>
        <taxon>Bacteria</taxon>
        <taxon>Pseudomonadati</taxon>
        <taxon>Pseudomonadota</taxon>
        <taxon>Gammaproteobacteria</taxon>
        <taxon>Alteromonadales</taxon>
        <taxon>Echinimonadaceae</taxon>
        <taxon>Neiella</taxon>
    </lineage>
</organism>
<evidence type="ECO:0000313" key="3">
    <source>
        <dbReference type="Proteomes" id="UP000638014"/>
    </source>
</evidence>
<dbReference type="Proteomes" id="UP000638014">
    <property type="component" value="Unassembled WGS sequence"/>
</dbReference>
<feature type="coiled-coil region" evidence="1">
    <location>
        <begin position="915"/>
        <end position="942"/>
    </location>
</feature>
<dbReference type="SUPFAM" id="SSF52402">
    <property type="entry name" value="Adenine nucleotide alpha hydrolases-like"/>
    <property type="match status" value="1"/>
</dbReference>
<evidence type="ECO:0000256" key="1">
    <source>
        <dbReference type="SAM" id="Coils"/>
    </source>
</evidence>
<proteinExistence type="predicted"/>